<proteinExistence type="inferred from homology"/>
<keyword evidence="5" id="KW-0408">Iron</keyword>
<comment type="similarity">
    <text evidence="2">Belongs to the cytochrome P450 family.</text>
</comment>
<dbReference type="Gene3D" id="1.10.630.10">
    <property type="entry name" value="Cytochrome P450"/>
    <property type="match status" value="1"/>
</dbReference>
<dbReference type="PRINTS" id="PR00463">
    <property type="entry name" value="EP450I"/>
</dbReference>
<evidence type="ECO:0000313" key="8">
    <source>
        <dbReference type="WBParaSite" id="MBELARI_LOCUS16919"/>
    </source>
</evidence>
<keyword evidence="7" id="KW-1185">Reference proteome</keyword>
<dbReference type="PANTHER" id="PTHR24300:SF375">
    <property type="entry name" value="CYTOCHROME P450 FAMILY"/>
    <property type="match status" value="1"/>
</dbReference>
<evidence type="ECO:0000313" key="7">
    <source>
        <dbReference type="Proteomes" id="UP000887575"/>
    </source>
</evidence>
<evidence type="ECO:0008006" key="9">
    <source>
        <dbReference type="Google" id="ProtNLM"/>
    </source>
</evidence>
<keyword evidence="3" id="KW-0479">Metal-binding</keyword>
<accession>A0AAF3ES14</accession>
<dbReference type="InterPro" id="IPR050182">
    <property type="entry name" value="Cytochrome_P450_fam2"/>
</dbReference>
<sequence length="430" mass="50308">MIIFLSIFAISVYFFHLFYWKRRNLPPGPIPYPFVGNMMSVLTSEPPGYEAFIKWKKQFGSIYTYWLGPFPAVIIADYELIKETIIKDGDKYTDRFTTALTAEYRGGDLYGVIESSGDSWREMRRFTLHTLRDFGMGKNLMEEKIMNEVTALLVRLEAQKELSPQWEIDVAVGSIINNILFGYRFDEEKQGEFRELKSLMDEHMKLIVTFSGGLVMTSPWAGRLPYIKGVKERMFYIRDRLFTFFRQQIEHRKKTMDYDDDESADLVECFLKQQRKHEENENGDQGYYSMKQLENVLMDLWDAGMETTSNTLSWGLVYVLNDLEVQKKIHDELDFNIKSDRLITLADKKQLPYLNATINEIQRLANLLPVNIFRKTTEDVTINGYNLPRGTTVIPQISTVMYDEKLFPSPHSFKPERFLNEDGSLRKSKN</sequence>
<dbReference type="SUPFAM" id="SSF48264">
    <property type="entry name" value="Cytochrome P450"/>
    <property type="match status" value="1"/>
</dbReference>
<protein>
    <recommendedName>
        <fullName evidence="9">CYtochrome P450 family</fullName>
    </recommendedName>
</protein>
<dbReference type="GO" id="GO:0006805">
    <property type="term" value="P:xenobiotic metabolic process"/>
    <property type="evidence" value="ECO:0007669"/>
    <property type="project" value="TreeGrafter"/>
</dbReference>
<dbReference type="Proteomes" id="UP000887575">
    <property type="component" value="Unassembled WGS sequence"/>
</dbReference>
<dbReference type="GO" id="GO:0005506">
    <property type="term" value="F:iron ion binding"/>
    <property type="evidence" value="ECO:0007669"/>
    <property type="project" value="InterPro"/>
</dbReference>
<dbReference type="InterPro" id="IPR036396">
    <property type="entry name" value="Cyt_P450_sf"/>
</dbReference>
<evidence type="ECO:0000256" key="5">
    <source>
        <dbReference type="ARBA" id="ARBA00023004"/>
    </source>
</evidence>
<dbReference type="GO" id="GO:0020037">
    <property type="term" value="F:heme binding"/>
    <property type="evidence" value="ECO:0007669"/>
    <property type="project" value="InterPro"/>
</dbReference>
<comment type="cofactor">
    <cofactor evidence="1">
        <name>heme</name>
        <dbReference type="ChEBI" id="CHEBI:30413"/>
    </cofactor>
</comment>
<dbReference type="PRINTS" id="PR00385">
    <property type="entry name" value="P450"/>
</dbReference>
<dbReference type="Pfam" id="PF00067">
    <property type="entry name" value="p450"/>
    <property type="match status" value="1"/>
</dbReference>
<dbReference type="GO" id="GO:0005737">
    <property type="term" value="C:cytoplasm"/>
    <property type="evidence" value="ECO:0007669"/>
    <property type="project" value="TreeGrafter"/>
</dbReference>
<keyword evidence="6" id="KW-0503">Monooxygenase</keyword>
<keyword evidence="4" id="KW-0560">Oxidoreductase</keyword>
<evidence type="ECO:0000256" key="3">
    <source>
        <dbReference type="ARBA" id="ARBA00022723"/>
    </source>
</evidence>
<dbReference type="FunFam" id="1.10.630.10:FF:000036">
    <property type="entry name" value="CYtochrome P450 family"/>
    <property type="match status" value="1"/>
</dbReference>
<evidence type="ECO:0000256" key="4">
    <source>
        <dbReference type="ARBA" id="ARBA00023002"/>
    </source>
</evidence>
<evidence type="ECO:0000256" key="1">
    <source>
        <dbReference type="ARBA" id="ARBA00001971"/>
    </source>
</evidence>
<evidence type="ECO:0000256" key="2">
    <source>
        <dbReference type="ARBA" id="ARBA00010617"/>
    </source>
</evidence>
<reference evidence="8" key="1">
    <citation type="submission" date="2024-02" db="UniProtKB">
        <authorList>
            <consortium name="WormBaseParasite"/>
        </authorList>
    </citation>
    <scope>IDENTIFICATION</scope>
</reference>
<dbReference type="InterPro" id="IPR001128">
    <property type="entry name" value="Cyt_P450"/>
</dbReference>
<dbReference type="InterPro" id="IPR002401">
    <property type="entry name" value="Cyt_P450_E_grp-I"/>
</dbReference>
<dbReference type="AlphaFoldDB" id="A0AAF3ES14"/>
<evidence type="ECO:0000256" key="6">
    <source>
        <dbReference type="ARBA" id="ARBA00023033"/>
    </source>
</evidence>
<dbReference type="GO" id="GO:0016712">
    <property type="term" value="F:oxidoreductase activity, acting on paired donors, with incorporation or reduction of molecular oxygen, reduced flavin or flavoprotein as one donor, and incorporation of one atom of oxygen"/>
    <property type="evidence" value="ECO:0007669"/>
    <property type="project" value="TreeGrafter"/>
</dbReference>
<dbReference type="PANTHER" id="PTHR24300">
    <property type="entry name" value="CYTOCHROME P450 508A4-RELATED"/>
    <property type="match status" value="1"/>
</dbReference>
<dbReference type="WBParaSite" id="MBELARI_LOCUS16919">
    <property type="protein sequence ID" value="MBELARI_LOCUS16919"/>
    <property type="gene ID" value="MBELARI_LOCUS16919"/>
</dbReference>
<name>A0AAF3ES14_9BILA</name>
<organism evidence="7 8">
    <name type="scientific">Mesorhabditis belari</name>
    <dbReference type="NCBI Taxonomy" id="2138241"/>
    <lineage>
        <taxon>Eukaryota</taxon>
        <taxon>Metazoa</taxon>
        <taxon>Ecdysozoa</taxon>
        <taxon>Nematoda</taxon>
        <taxon>Chromadorea</taxon>
        <taxon>Rhabditida</taxon>
        <taxon>Rhabditina</taxon>
        <taxon>Rhabditomorpha</taxon>
        <taxon>Rhabditoidea</taxon>
        <taxon>Rhabditidae</taxon>
        <taxon>Mesorhabditinae</taxon>
        <taxon>Mesorhabditis</taxon>
    </lineage>
</organism>
<dbReference type="CDD" id="cd20617">
    <property type="entry name" value="CYP1_2-like"/>
    <property type="match status" value="1"/>
</dbReference>
<dbReference type="GO" id="GO:0006082">
    <property type="term" value="P:organic acid metabolic process"/>
    <property type="evidence" value="ECO:0007669"/>
    <property type="project" value="TreeGrafter"/>
</dbReference>